<feature type="domain" description="Glucose/Sorbosone dehydrogenase" evidence="3">
    <location>
        <begin position="61"/>
        <end position="394"/>
    </location>
</feature>
<keyword evidence="5" id="KW-1185">Reference proteome</keyword>
<evidence type="ECO:0000313" key="5">
    <source>
        <dbReference type="Proteomes" id="UP001180825"/>
    </source>
</evidence>
<dbReference type="PANTHER" id="PTHR19328">
    <property type="entry name" value="HEDGEHOG-INTERACTING PROTEIN"/>
    <property type="match status" value="1"/>
</dbReference>
<dbReference type="Gene3D" id="2.120.10.30">
    <property type="entry name" value="TolB, C-terminal domain"/>
    <property type="match status" value="1"/>
</dbReference>
<dbReference type="EMBL" id="JAVDXV010000010">
    <property type="protein sequence ID" value="MDR7335487.1"/>
    <property type="molecule type" value="Genomic_DNA"/>
</dbReference>
<dbReference type="PANTHER" id="PTHR19328:SF75">
    <property type="entry name" value="ALDOSE SUGAR DEHYDROGENASE YLII"/>
    <property type="match status" value="1"/>
</dbReference>
<organism evidence="4 5">
    <name type="scientific">Roseateles asaccharophilus</name>
    <dbReference type="NCBI Taxonomy" id="582607"/>
    <lineage>
        <taxon>Bacteria</taxon>
        <taxon>Pseudomonadati</taxon>
        <taxon>Pseudomonadota</taxon>
        <taxon>Betaproteobacteria</taxon>
        <taxon>Burkholderiales</taxon>
        <taxon>Sphaerotilaceae</taxon>
        <taxon>Roseateles</taxon>
    </lineage>
</organism>
<protein>
    <submittedName>
        <fullName evidence="4">Glucose/arabinose dehydrogenase</fullName>
    </submittedName>
</protein>
<dbReference type="Pfam" id="PF07995">
    <property type="entry name" value="GSDH"/>
    <property type="match status" value="1"/>
</dbReference>
<accession>A0ABU2AGA2</accession>
<name>A0ABU2AGA2_9BURK</name>
<evidence type="ECO:0000256" key="2">
    <source>
        <dbReference type="SAM" id="SignalP"/>
    </source>
</evidence>
<evidence type="ECO:0000313" key="4">
    <source>
        <dbReference type="EMBL" id="MDR7335487.1"/>
    </source>
</evidence>
<dbReference type="Proteomes" id="UP001180825">
    <property type="component" value="Unassembled WGS sequence"/>
</dbReference>
<dbReference type="RefSeq" id="WP_310332491.1">
    <property type="nucleotide sequence ID" value="NZ_JAVDXV010000010.1"/>
</dbReference>
<comment type="caution">
    <text evidence="4">The sequence shown here is derived from an EMBL/GenBank/DDBJ whole genome shotgun (WGS) entry which is preliminary data.</text>
</comment>
<dbReference type="InterPro" id="IPR011041">
    <property type="entry name" value="Quinoprot_gluc/sorb_DH_b-prop"/>
</dbReference>
<evidence type="ECO:0000259" key="3">
    <source>
        <dbReference type="Pfam" id="PF07995"/>
    </source>
</evidence>
<sequence length="397" mass="41004">MRMPPPPSPRLAWCLGLALLAACGGGGDGSTPSPAPAPAPTPAPAPPPATAPRVTAQPVQLDSPWGMAVLPDGSWLVTQRRGSLARVAADLANRQTISGTPTVDSAGQGGLLDVALDPDFDTNGFVYLSYAEPGSGAEAGRSGTAVARAQLSGNALSGLTVIFRQAPKVSGGGHYGSRLVFARDKTLFITLGERQQGSPAQDVAQTLGKVVRVNRDGSIPADNPSFGNGARPGLWSMGHRNPQGAALHPVTGELWVSEHGSQGGDEINIARAGANYGWPTVSYGCNYGDPVGTACAIGGGTHAPRFVEPLTWWVPTSIAPAGIAFYNGAMFPEWQGNLFVGALAGQALWRLTLAGDTVASRERLFDNLGERIRAVKPAADGALLLLTDSGKLLRVAR</sequence>
<dbReference type="InterPro" id="IPR012938">
    <property type="entry name" value="Glc/Sorbosone_DH"/>
</dbReference>
<reference evidence="4 5" key="1">
    <citation type="submission" date="2023-07" db="EMBL/GenBank/DDBJ databases">
        <title>Sorghum-associated microbial communities from plants grown in Nebraska, USA.</title>
        <authorList>
            <person name="Schachtman D."/>
        </authorList>
    </citation>
    <scope>NUCLEOTIDE SEQUENCE [LARGE SCALE GENOMIC DNA]</scope>
    <source>
        <strain evidence="4 5">BE316</strain>
    </source>
</reference>
<feature type="compositionally biased region" description="Pro residues" evidence="1">
    <location>
        <begin position="33"/>
        <end position="50"/>
    </location>
</feature>
<evidence type="ECO:0000256" key="1">
    <source>
        <dbReference type="SAM" id="MobiDB-lite"/>
    </source>
</evidence>
<feature type="region of interest" description="Disordered" evidence="1">
    <location>
        <begin position="25"/>
        <end position="58"/>
    </location>
</feature>
<dbReference type="SUPFAM" id="SSF50952">
    <property type="entry name" value="Soluble quinoprotein glucose dehydrogenase"/>
    <property type="match status" value="1"/>
</dbReference>
<dbReference type="InterPro" id="IPR011042">
    <property type="entry name" value="6-blade_b-propeller_TolB-like"/>
</dbReference>
<feature type="chain" id="PRO_5047022229" evidence="2">
    <location>
        <begin position="27"/>
        <end position="397"/>
    </location>
</feature>
<feature type="signal peptide" evidence="2">
    <location>
        <begin position="1"/>
        <end position="26"/>
    </location>
</feature>
<dbReference type="PROSITE" id="PS51257">
    <property type="entry name" value="PROKAR_LIPOPROTEIN"/>
    <property type="match status" value="1"/>
</dbReference>
<proteinExistence type="predicted"/>
<gene>
    <name evidence="4" type="ORF">J2X21_004652</name>
</gene>
<keyword evidence="2" id="KW-0732">Signal</keyword>